<dbReference type="Pfam" id="PF18962">
    <property type="entry name" value="Por_Secre_tail"/>
    <property type="match status" value="1"/>
</dbReference>
<dbReference type="OrthoDB" id="1465721at2"/>
<feature type="domain" description="Secretion system C-terminal sorting" evidence="2">
    <location>
        <begin position="792"/>
        <end position="860"/>
    </location>
</feature>
<proteinExistence type="predicted"/>
<keyword evidence="1" id="KW-0732">Signal</keyword>
<dbReference type="AlphaFoldDB" id="A0A2W1NCV7"/>
<keyword evidence="4" id="KW-1185">Reference proteome</keyword>
<dbReference type="NCBIfam" id="TIGR04183">
    <property type="entry name" value="Por_Secre_tail"/>
    <property type="match status" value="1"/>
</dbReference>
<dbReference type="InterPro" id="IPR026444">
    <property type="entry name" value="Secre_tail"/>
</dbReference>
<dbReference type="Gene3D" id="2.60.40.2030">
    <property type="match status" value="1"/>
</dbReference>
<reference evidence="3 4" key="1">
    <citation type="submission" date="2018-06" db="EMBL/GenBank/DDBJ databases">
        <title>The draft genome sequence of Crocinitomix sp. SM1701.</title>
        <authorList>
            <person name="Zhang X."/>
        </authorList>
    </citation>
    <scope>NUCLEOTIDE SEQUENCE [LARGE SCALE GENOMIC DNA]</scope>
    <source>
        <strain evidence="3 4">SM1701</strain>
    </source>
</reference>
<dbReference type="Proteomes" id="UP000249248">
    <property type="component" value="Unassembled WGS sequence"/>
</dbReference>
<organism evidence="3 4">
    <name type="scientific">Putridiphycobacter roseus</name>
    <dbReference type="NCBI Taxonomy" id="2219161"/>
    <lineage>
        <taxon>Bacteria</taxon>
        <taxon>Pseudomonadati</taxon>
        <taxon>Bacteroidota</taxon>
        <taxon>Flavobacteriia</taxon>
        <taxon>Flavobacteriales</taxon>
        <taxon>Crocinitomicaceae</taxon>
        <taxon>Putridiphycobacter</taxon>
    </lineage>
</organism>
<comment type="caution">
    <text evidence="3">The sequence shown here is derived from an EMBL/GenBank/DDBJ whole genome shotgun (WGS) entry which is preliminary data.</text>
</comment>
<gene>
    <name evidence="3" type="ORF">DNU06_08095</name>
</gene>
<sequence length="862" mass="94480">MLKNYFKIFGIFCLVQGNAQVIHTDPTLPYTQDFNSLSSVSTSNSYASLPLGWTCIESGSNANTEYRADYGSMAGGDLYSYGDTTSTDSLERALGSIGSGSLSRKHFGMAIVNSSTTTINSFTLKYTGELWRVGNAQRSTFQDTLHFSYGVNMTAINDINFTPFNGLNFISPADPTDARNQESVNGNALGQNVLMQQTINVNIAPNDTLWLKWYDFNSASYDDALAIDDVSIYFQSPPAATSLYGSLNALDTYYTEDFDTLGADYGTAYNYSTLPKAWFAIEEGSNTNNTYIAQHGDIASGNIYSFGDSLGTDRAFGSVGSGGLAKVNYGSAWINNTGQVINNVEVNYTGEMWRQGRPNRATGPDTLFFSYAVNANDVFTGNYTAYDLLSFHSPVINGTLNTPTNGNDPAYQTVKNGVIGNLNLQPNDTLWVRWIDRNSNSYDDGLAIDDFSIAAVTTASVLTVEFQDENTYLNENDGIIALPILINNANNFLTQVEVSIESTGTVDLWSDLNLTAAIVSFPAGSTQGFAYFNFEILNNLPFEGDEYFVLKLSNPNNAFLGTNIYDTIHIANYEYPQVSIADLRGVDANGIADSLNKSFLIQGVTHGVNFNYTNGIDFYIMEGNYGMNIYNATLNNQYNFQEGDELKIWGKINQFKGMTRMENIDSIAVVSTSNSLETPLVINKVSEPQEATYATVDSLILSPQINTWPSNLSVQAINIATQDTLSIFVSSNSDLANQTAPLSTFKMVGIGAQKSENIIAPYSGGYRMMALSVEKHSFLSNKETIHKSNYSVYPNPSKGSITIAGEMQNTKVSIYTLAGQLLMTKNMLSNQQNMDISQLENGVYLVKIQQNEASEIIKIIKQ</sequence>
<evidence type="ECO:0000259" key="2">
    <source>
        <dbReference type="Pfam" id="PF18962"/>
    </source>
</evidence>
<accession>A0A2W1NCV7</accession>
<dbReference type="RefSeq" id="WP_111062750.1">
    <property type="nucleotide sequence ID" value="NZ_JBHUCU010000016.1"/>
</dbReference>
<dbReference type="SUPFAM" id="SSF141072">
    <property type="entry name" value="CalX-like"/>
    <property type="match status" value="1"/>
</dbReference>
<evidence type="ECO:0000313" key="3">
    <source>
        <dbReference type="EMBL" id="PZE17225.1"/>
    </source>
</evidence>
<dbReference type="InterPro" id="IPR038081">
    <property type="entry name" value="CalX-like_sf"/>
</dbReference>
<dbReference type="EMBL" id="QKSB01000004">
    <property type="protein sequence ID" value="PZE17225.1"/>
    <property type="molecule type" value="Genomic_DNA"/>
</dbReference>
<evidence type="ECO:0000313" key="4">
    <source>
        <dbReference type="Proteomes" id="UP000249248"/>
    </source>
</evidence>
<name>A0A2W1NCV7_9FLAO</name>
<evidence type="ECO:0000256" key="1">
    <source>
        <dbReference type="ARBA" id="ARBA00022729"/>
    </source>
</evidence>
<protein>
    <recommendedName>
        <fullName evidence="2">Secretion system C-terminal sorting domain-containing protein</fullName>
    </recommendedName>
</protein>